<dbReference type="AlphaFoldDB" id="A0A656QPC7"/>
<name>A0A656QPC7_9BURK</name>
<gene>
    <name evidence="1" type="ORF">BG60_35315</name>
</gene>
<accession>A0A656QPC7</accession>
<evidence type="ECO:0000313" key="1">
    <source>
        <dbReference type="EMBL" id="KDR31003.1"/>
    </source>
</evidence>
<dbReference type="Proteomes" id="UP000027451">
    <property type="component" value="Unassembled WGS sequence"/>
</dbReference>
<evidence type="ECO:0000313" key="2">
    <source>
        <dbReference type="Proteomes" id="UP000027451"/>
    </source>
</evidence>
<protein>
    <submittedName>
        <fullName evidence="1">Uncharacterized protein</fullName>
    </submittedName>
</protein>
<comment type="caution">
    <text evidence="1">The sequence shown here is derived from an EMBL/GenBank/DDBJ whole genome shotgun (WGS) entry which is preliminary data.</text>
</comment>
<proteinExistence type="predicted"/>
<sequence length="163" mass="18341">MRANGGNQLRGRNFITHFAVNAGFALVDFNQQYGFAVRCRFEAQRTHFLSAGIVVFRQERHGASGGASRHRHSSSRLATSLLLCRRAEHRHARISGAPCGVSTWQVKRTRRMARPAPSSGISLLPVKSARVKRETRRSLATPNFLCSGRWFRRSRRSRRAPGS</sequence>
<organism evidence="1 2">
    <name type="scientific">Caballeronia zhejiangensis</name>
    <dbReference type="NCBI Taxonomy" id="871203"/>
    <lineage>
        <taxon>Bacteria</taxon>
        <taxon>Pseudomonadati</taxon>
        <taxon>Pseudomonadota</taxon>
        <taxon>Betaproteobacteria</taxon>
        <taxon>Burkholderiales</taxon>
        <taxon>Burkholderiaceae</taxon>
        <taxon>Caballeronia</taxon>
    </lineage>
</organism>
<keyword evidence="2" id="KW-1185">Reference proteome</keyword>
<dbReference type="EMBL" id="JFHD01000007">
    <property type="protein sequence ID" value="KDR31003.1"/>
    <property type="molecule type" value="Genomic_DNA"/>
</dbReference>
<reference evidence="1 2" key="1">
    <citation type="submission" date="2014-03" db="EMBL/GenBank/DDBJ databases">
        <title>Draft Genome Sequences of Four Burkholderia Strains.</title>
        <authorList>
            <person name="Liu X.Y."/>
            <person name="Li C.X."/>
            <person name="Xu J.H."/>
        </authorList>
    </citation>
    <scope>NUCLEOTIDE SEQUENCE [LARGE SCALE GENOMIC DNA]</scope>
    <source>
        <strain evidence="1 2">OP-1</strain>
    </source>
</reference>